<dbReference type="Proteomes" id="UP000183410">
    <property type="component" value="Unassembled WGS sequence"/>
</dbReference>
<sequence length="54" mass="6388">MRRIFEVLSFVGILGYLLCRIFFYEETETMRYLFGGAALLGFIGRVFLRERKTS</sequence>
<gene>
    <name evidence="2" type="ORF">SAMN04487969_1083</name>
</gene>
<keyword evidence="3" id="KW-1185">Reference proteome</keyword>
<evidence type="ECO:0000313" key="3">
    <source>
        <dbReference type="Proteomes" id="UP000183410"/>
    </source>
</evidence>
<organism evidence="2 3">
    <name type="scientific">Paenibacillus algorifonticola</name>
    <dbReference type="NCBI Taxonomy" id="684063"/>
    <lineage>
        <taxon>Bacteria</taxon>
        <taxon>Bacillati</taxon>
        <taxon>Bacillota</taxon>
        <taxon>Bacilli</taxon>
        <taxon>Bacillales</taxon>
        <taxon>Paenibacillaceae</taxon>
        <taxon>Paenibacillus</taxon>
    </lineage>
</organism>
<accession>A0A1I2DXR3</accession>
<keyword evidence="1" id="KW-0812">Transmembrane</keyword>
<name>A0A1I2DXR3_9BACL</name>
<dbReference type="AlphaFoldDB" id="A0A1I2DXR3"/>
<proteinExistence type="predicted"/>
<protein>
    <submittedName>
        <fullName evidence="2">Uncharacterized protein</fullName>
    </submittedName>
</protein>
<keyword evidence="1" id="KW-0472">Membrane</keyword>
<evidence type="ECO:0000256" key="1">
    <source>
        <dbReference type="SAM" id="Phobius"/>
    </source>
</evidence>
<feature type="transmembrane region" description="Helical" evidence="1">
    <location>
        <begin position="30"/>
        <end position="48"/>
    </location>
</feature>
<feature type="transmembrane region" description="Helical" evidence="1">
    <location>
        <begin position="7"/>
        <end position="24"/>
    </location>
</feature>
<keyword evidence="1" id="KW-1133">Transmembrane helix</keyword>
<evidence type="ECO:0000313" key="2">
    <source>
        <dbReference type="EMBL" id="SFE84740.1"/>
    </source>
</evidence>
<dbReference type="EMBL" id="FONN01000008">
    <property type="protein sequence ID" value="SFE84740.1"/>
    <property type="molecule type" value="Genomic_DNA"/>
</dbReference>
<reference evidence="3" key="1">
    <citation type="submission" date="2016-10" db="EMBL/GenBank/DDBJ databases">
        <authorList>
            <person name="Varghese N."/>
            <person name="Submissions S."/>
        </authorList>
    </citation>
    <scope>NUCLEOTIDE SEQUENCE [LARGE SCALE GENOMIC DNA]</scope>
    <source>
        <strain evidence="3">CGMCC 1.10223</strain>
    </source>
</reference>